<gene>
    <name evidence="1" type="ORF">GM658_18645</name>
</gene>
<reference evidence="1 2" key="1">
    <citation type="submission" date="2019-11" db="EMBL/GenBank/DDBJ databases">
        <title>Type strains purchased from KCTC, JCM and DSMZ.</title>
        <authorList>
            <person name="Lu H."/>
        </authorList>
    </citation>
    <scope>NUCLEOTIDE SEQUENCE [LARGE SCALE GENOMIC DNA]</scope>
    <source>
        <strain evidence="1 2">JCM 31587</strain>
    </source>
</reference>
<protein>
    <recommendedName>
        <fullName evidence="3">Flagellar hook-length control protein FliK</fullName>
    </recommendedName>
</protein>
<dbReference type="RefSeq" id="WP_155455562.1">
    <property type="nucleotide sequence ID" value="NZ_WNKX01000015.1"/>
</dbReference>
<accession>A0A6L6QJS8</accession>
<dbReference type="Proteomes" id="UP000472320">
    <property type="component" value="Unassembled WGS sequence"/>
</dbReference>
<evidence type="ECO:0000313" key="1">
    <source>
        <dbReference type="EMBL" id="MTW12632.1"/>
    </source>
</evidence>
<sequence>MRLRTAAGEEGGQTALPCAIPPELMAAGVQRPGQQAFTGLQQGSASATAAPADAAQNDEVAALLQHFSANLYVADSPRAGTGRIMLDLGTSLPGSSVEMSRDGVFLNVRLHAADDAMLRLMRGGSARLLEALNKSTGLVVRLDLVQRSDTAGADA</sequence>
<evidence type="ECO:0000313" key="2">
    <source>
        <dbReference type="Proteomes" id="UP000472320"/>
    </source>
</evidence>
<dbReference type="AlphaFoldDB" id="A0A6L6QJS8"/>
<comment type="caution">
    <text evidence="1">The sequence shown here is derived from an EMBL/GenBank/DDBJ whole genome shotgun (WGS) entry which is preliminary data.</text>
</comment>
<dbReference type="EMBL" id="WNKX01000015">
    <property type="protein sequence ID" value="MTW12632.1"/>
    <property type="molecule type" value="Genomic_DNA"/>
</dbReference>
<proteinExistence type="predicted"/>
<organism evidence="1 2">
    <name type="scientific">Massilia eburnea</name>
    <dbReference type="NCBI Taxonomy" id="1776165"/>
    <lineage>
        <taxon>Bacteria</taxon>
        <taxon>Pseudomonadati</taxon>
        <taxon>Pseudomonadota</taxon>
        <taxon>Betaproteobacteria</taxon>
        <taxon>Burkholderiales</taxon>
        <taxon>Oxalobacteraceae</taxon>
        <taxon>Telluria group</taxon>
        <taxon>Massilia</taxon>
    </lineage>
</organism>
<keyword evidence="2" id="KW-1185">Reference proteome</keyword>
<evidence type="ECO:0008006" key="3">
    <source>
        <dbReference type="Google" id="ProtNLM"/>
    </source>
</evidence>
<name>A0A6L6QJS8_9BURK</name>